<dbReference type="Proteomes" id="UP000018144">
    <property type="component" value="Unassembled WGS sequence"/>
</dbReference>
<keyword evidence="2" id="KW-1185">Reference proteome</keyword>
<evidence type="ECO:0000313" key="1">
    <source>
        <dbReference type="EMBL" id="CCX15742.1"/>
    </source>
</evidence>
<evidence type="ECO:0000313" key="2">
    <source>
        <dbReference type="Proteomes" id="UP000018144"/>
    </source>
</evidence>
<protein>
    <submittedName>
        <fullName evidence="1">Uncharacterized protein</fullName>
    </submittedName>
</protein>
<reference evidence="1 2" key="1">
    <citation type="journal article" date="2013" name="PLoS Genet.">
        <title>The genome and development-dependent transcriptomes of Pyronema confluens: a window into fungal evolution.</title>
        <authorList>
            <person name="Traeger S."/>
            <person name="Altegoer F."/>
            <person name="Freitag M."/>
            <person name="Gabaldon T."/>
            <person name="Kempken F."/>
            <person name="Kumar A."/>
            <person name="Marcet-Houben M."/>
            <person name="Poggeler S."/>
            <person name="Stajich J.E."/>
            <person name="Nowrousian M."/>
        </authorList>
    </citation>
    <scope>NUCLEOTIDE SEQUENCE [LARGE SCALE GENOMIC DNA]</scope>
    <source>
        <strain evidence="2">CBS 100304</strain>
        <tissue evidence="1">Vegetative mycelium</tissue>
    </source>
</reference>
<name>U4LA46_PYROM</name>
<proteinExistence type="predicted"/>
<dbReference type="EMBL" id="HF936257">
    <property type="protein sequence ID" value="CCX15742.1"/>
    <property type="molecule type" value="Genomic_DNA"/>
</dbReference>
<sequence>MCLFCYGSLGSLPSSPLYAVILTIYIQIPRKMSHQTCNP</sequence>
<gene>
    <name evidence="1" type="ORF">PCON_02168</name>
</gene>
<accession>U4LA46</accession>
<organism evidence="1 2">
    <name type="scientific">Pyronema omphalodes (strain CBS 100304)</name>
    <name type="common">Pyronema confluens</name>
    <dbReference type="NCBI Taxonomy" id="1076935"/>
    <lineage>
        <taxon>Eukaryota</taxon>
        <taxon>Fungi</taxon>
        <taxon>Dikarya</taxon>
        <taxon>Ascomycota</taxon>
        <taxon>Pezizomycotina</taxon>
        <taxon>Pezizomycetes</taxon>
        <taxon>Pezizales</taxon>
        <taxon>Pyronemataceae</taxon>
        <taxon>Pyronema</taxon>
    </lineage>
</organism>
<dbReference type="AlphaFoldDB" id="U4LA46"/>